<dbReference type="SMART" id="SM00487">
    <property type="entry name" value="DEXDc"/>
    <property type="match status" value="1"/>
</dbReference>
<proteinExistence type="predicted"/>
<dbReference type="PANTHER" id="PTHR45766">
    <property type="entry name" value="DNA ANNEALING HELICASE AND ENDONUCLEASE ZRANB3 FAMILY MEMBER"/>
    <property type="match status" value="1"/>
</dbReference>
<keyword evidence="9" id="KW-1185">Reference proteome</keyword>
<dbReference type="Gene3D" id="3.40.50.10810">
    <property type="entry name" value="Tandem AAA-ATPase domain"/>
    <property type="match status" value="1"/>
</dbReference>
<dbReference type="Pfam" id="PF00176">
    <property type="entry name" value="SNF2-rel_dom"/>
    <property type="match status" value="1"/>
</dbReference>
<dbReference type="InterPro" id="IPR014001">
    <property type="entry name" value="Helicase_ATP-bd"/>
</dbReference>
<dbReference type="PROSITE" id="PS51194">
    <property type="entry name" value="HELICASE_CTER"/>
    <property type="match status" value="1"/>
</dbReference>
<keyword evidence="5" id="KW-0175">Coiled coil</keyword>
<evidence type="ECO:0000256" key="1">
    <source>
        <dbReference type="ARBA" id="ARBA00022741"/>
    </source>
</evidence>
<evidence type="ECO:0000256" key="5">
    <source>
        <dbReference type="SAM" id="Coils"/>
    </source>
</evidence>
<evidence type="ECO:0000256" key="2">
    <source>
        <dbReference type="ARBA" id="ARBA00022801"/>
    </source>
</evidence>
<feature type="coiled-coil region" evidence="5">
    <location>
        <begin position="898"/>
        <end position="925"/>
    </location>
</feature>
<name>A0A512HVR0_9ACTN</name>
<reference evidence="8 9" key="1">
    <citation type="submission" date="2019-07" db="EMBL/GenBank/DDBJ databases">
        <title>Whole genome shotgun sequence of Aeromicrobium flavum NBRC 107625.</title>
        <authorList>
            <person name="Hosoyama A."/>
            <person name="Uohara A."/>
            <person name="Ohji S."/>
            <person name="Ichikawa N."/>
        </authorList>
    </citation>
    <scope>NUCLEOTIDE SEQUENCE [LARGE SCALE GENOMIC DNA]</scope>
    <source>
        <strain evidence="8 9">NBRC 107625</strain>
    </source>
</reference>
<dbReference type="SMART" id="SM00490">
    <property type="entry name" value="HELICc"/>
    <property type="match status" value="1"/>
</dbReference>
<evidence type="ECO:0000313" key="9">
    <source>
        <dbReference type="Proteomes" id="UP000321769"/>
    </source>
</evidence>
<dbReference type="InterPro" id="IPR001650">
    <property type="entry name" value="Helicase_C-like"/>
</dbReference>
<evidence type="ECO:0000256" key="4">
    <source>
        <dbReference type="ARBA" id="ARBA00022840"/>
    </source>
</evidence>
<dbReference type="Gene3D" id="3.40.50.300">
    <property type="entry name" value="P-loop containing nucleotide triphosphate hydrolases"/>
    <property type="match status" value="1"/>
</dbReference>
<keyword evidence="4" id="KW-0067">ATP-binding</keyword>
<dbReference type="InterPro" id="IPR038718">
    <property type="entry name" value="SNF2-like_sf"/>
</dbReference>
<gene>
    <name evidence="8" type="ORF">AFL01nite_18580</name>
</gene>
<dbReference type="AlphaFoldDB" id="A0A512HVR0"/>
<evidence type="ECO:0000259" key="7">
    <source>
        <dbReference type="PROSITE" id="PS51194"/>
    </source>
</evidence>
<protein>
    <submittedName>
        <fullName evidence="8">Helicase</fullName>
    </submittedName>
</protein>
<dbReference type="PROSITE" id="PS51192">
    <property type="entry name" value="HELICASE_ATP_BIND_1"/>
    <property type="match status" value="1"/>
</dbReference>
<organism evidence="8 9">
    <name type="scientific">Aeromicrobium flavum</name>
    <dbReference type="NCBI Taxonomy" id="416568"/>
    <lineage>
        <taxon>Bacteria</taxon>
        <taxon>Bacillati</taxon>
        <taxon>Actinomycetota</taxon>
        <taxon>Actinomycetes</taxon>
        <taxon>Propionibacteriales</taxon>
        <taxon>Nocardioidaceae</taxon>
        <taxon>Aeromicrobium</taxon>
    </lineage>
</organism>
<dbReference type="Pfam" id="PF00271">
    <property type="entry name" value="Helicase_C"/>
    <property type="match status" value="1"/>
</dbReference>
<dbReference type="CDD" id="cd18011">
    <property type="entry name" value="DEXDc_RapA"/>
    <property type="match status" value="1"/>
</dbReference>
<keyword evidence="2" id="KW-0378">Hydrolase</keyword>
<dbReference type="EMBL" id="BJZQ01000008">
    <property type="protein sequence ID" value="GEO89531.1"/>
    <property type="molecule type" value="Genomic_DNA"/>
</dbReference>
<comment type="caution">
    <text evidence="8">The sequence shown here is derived from an EMBL/GenBank/DDBJ whole genome shotgun (WGS) entry which is preliminary data.</text>
</comment>
<dbReference type="SUPFAM" id="SSF52540">
    <property type="entry name" value="P-loop containing nucleoside triphosphate hydrolases"/>
    <property type="match status" value="2"/>
</dbReference>
<keyword evidence="3 8" id="KW-0347">Helicase</keyword>
<feature type="domain" description="Helicase ATP-binding" evidence="6">
    <location>
        <begin position="127"/>
        <end position="296"/>
    </location>
</feature>
<dbReference type="PANTHER" id="PTHR45766:SF6">
    <property type="entry name" value="SWI_SNF-RELATED MATRIX-ASSOCIATED ACTIN-DEPENDENT REGULATOR OF CHROMATIN SUBFAMILY A-LIKE PROTEIN 1"/>
    <property type="match status" value="1"/>
</dbReference>
<dbReference type="InterPro" id="IPR057342">
    <property type="entry name" value="DEXDc_RapA"/>
</dbReference>
<evidence type="ECO:0000313" key="8">
    <source>
        <dbReference type="EMBL" id="GEO89531.1"/>
    </source>
</evidence>
<evidence type="ECO:0000259" key="6">
    <source>
        <dbReference type="PROSITE" id="PS51192"/>
    </source>
</evidence>
<dbReference type="GO" id="GO:0004386">
    <property type="term" value="F:helicase activity"/>
    <property type="evidence" value="ECO:0007669"/>
    <property type="project" value="UniProtKB-KW"/>
</dbReference>
<feature type="domain" description="Helicase C-terminal" evidence="7">
    <location>
        <begin position="435"/>
        <end position="615"/>
    </location>
</feature>
<sequence length="962" mass="106607">MTMSGATEVASEFAAPGSVLEIRDETWLVTRSERATDGWFVEVQGLSELVRGTQAIFSTALDKITPLDPAKATVRVDMSPGFKQSRLWLEASLRKTAVPMTDPRLTVATRGLLDPLPYQEAAVRQALDPENLRPRILLADAVGLGKTLEIGMILAELVRRGRGERILVVTPRHVLEQMQFELWTRFALPFVRLDSVGIQRIRQKLPANRNPFAHFKRAIVSIDTLKSDRYLAYLEKQHWDAVVIDESHNVTNDATQNNRLARLLSQKSEALILASATPHNGKPESFAELIRMLEPSAVTPDGELVEDEVRRLIIRRHRHSPDVASVVGADWAERHEPHNLLVDANPIEDEIAQELEHTWLHPQDGASPYSGGKNLRLFPWILAKAFLSSPAALASTVTERLKRLDPDSPTAPKETEALKVLGDLAERNVQQGSAKYDRLVDHLKEIGISRTGDARVVIFAERVGTLTWLQERLVETFKLKSEQIRVLHGGISDVEQQEIVESFKAESSPIRVLVTGDVASEGVNLHLQCHELVHYDIPWSLIRIEQRNGRIDRYGQRHRPRITTLLLNPATEKFGGDIRVLQRLVTKEHEAHQALGDSASLMGTYDVKAEEDAIREVLAGRKELDEVVRTVDDVKAGNGVEAMLARLFEMGDAPKPEAAAATSAAVDSVFDDDLDFLRDALELAFETPGASVQMGGVNWREHQQHAIVEFVPSNDLKQRLDVLPQSYLKERKVSGGIRLATTLDRGKQALIDARGPESTSLWPEAHYLGPLHPSLDWAADRALESLGRNEVFAVAGQGEQAFLLLQGTLTNARGQVVSATYVVVQFPDAADPVFALPQQVTTLREAFEVMEFRPGGANTGLLAGAEGLDVYVAPGVAAARTVLDGAFQAVAAGVTDRVERWSERATQWQREADALAQRLEIKTRRVRVEEERALVRTMLPDQQSVRPLLLVVPALNSKGMNA</sequence>
<evidence type="ECO:0000256" key="3">
    <source>
        <dbReference type="ARBA" id="ARBA00022806"/>
    </source>
</evidence>
<dbReference type="GO" id="GO:0016787">
    <property type="term" value="F:hydrolase activity"/>
    <property type="evidence" value="ECO:0007669"/>
    <property type="project" value="UniProtKB-KW"/>
</dbReference>
<keyword evidence="1" id="KW-0547">Nucleotide-binding</keyword>
<dbReference type="InterPro" id="IPR049730">
    <property type="entry name" value="SNF2/RAD54-like_C"/>
</dbReference>
<dbReference type="InterPro" id="IPR000330">
    <property type="entry name" value="SNF2_N"/>
</dbReference>
<accession>A0A512HVR0</accession>
<dbReference type="InterPro" id="IPR027417">
    <property type="entry name" value="P-loop_NTPase"/>
</dbReference>
<dbReference type="GO" id="GO:0005524">
    <property type="term" value="F:ATP binding"/>
    <property type="evidence" value="ECO:0007669"/>
    <property type="project" value="UniProtKB-KW"/>
</dbReference>
<dbReference type="Proteomes" id="UP000321769">
    <property type="component" value="Unassembled WGS sequence"/>
</dbReference>
<dbReference type="CDD" id="cd18793">
    <property type="entry name" value="SF2_C_SNF"/>
    <property type="match status" value="1"/>
</dbReference>